<dbReference type="Pfam" id="PF01300">
    <property type="entry name" value="Sua5_yciO_yrdC"/>
    <property type="match status" value="1"/>
</dbReference>
<dbReference type="EMBL" id="JADIMR010000034">
    <property type="protein sequence ID" value="MBO8446602.1"/>
    <property type="molecule type" value="Genomic_DNA"/>
</dbReference>
<dbReference type="SUPFAM" id="SSF55821">
    <property type="entry name" value="YrdC/RibB"/>
    <property type="match status" value="1"/>
</dbReference>
<dbReference type="InterPro" id="IPR006070">
    <property type="entry name" value="Sua5-like_dom"/>
</dbReference>
<reference evidence="2" key="1">
    <citation type="submission" date="2020-10" db="EMBL/GenBank/DDBJ databases">
        <authorList>
            <person name="Gilroy R."/>
        </authorList>
    </citation>
    <scope>NUCLEOTIDE SEQUENCE</scope>
    <source>
        <strain evidence="2">D3-1215</strain>
    </source>
</reference>
<evidence type="ECO:0000313" key="3">
    <source>
        <dbReference type="Proteomes" id="UP000823637"/>
    </source>
</evidence>
<name>A0A9D9EG02_9BACT</name>
<gene>
    <name evidence="2" type="ORF">IAC32_02505</name>
</gene>
<dbReference type="InterPro" id="IPR017945">
    <property type="entry name" value="DHBP_synth_RibB-like_a/b_dom"/>
</dbReference>
<dbReference type="NCBIfam" id="TIGR00057">
    <property type="entry name" value="L-threonylcarbamoyladenylate synthase"/>
    <property type="match status" value="1"/>
</dbReference>
<dbReference type="AlphaFoldDB" id="A0A9D9EG02"/>
<evidence type="ECO:0000313" key="2">
    <source>
        <dbReference type="EMBL" id="MBO8446602.1"/>
    </source>
</evidence>
<proteinExistence type="predicted"/>
<comment type="caution">
    <text evidence="2">The sequence shown here is derived from an EMBL/GenBank/DDBJ whole genome shotgun (WGS) entry which is preliminary data.</text>
</comment>
<feature type="domain" description="YrdC-like" evidence="1">
    <location>
        <begin position="12"/>
        <end position="198"/>
    </location>
</feature>
<sequence length="203" mass="22461">MLIKLYENNPNPKEIAKIVDILRDGGIIIYPTDTLYAFGCDIHNSKSVEKICRLKNIDPEKMPLSFVCSDISHISQYSNLNNATFKLLKTCLPGPFTFLLKGNSSLPKMFKKKKEVGVRIPDNKISLAIVEALGNPLLSSSVFINEEEPSFTTNPELLEETYRYIVDCVVDGGEGGIEGSTIIDCTGDEPEVKRKGKGIVIGY</sequence>
<dbReference type="Gene3D" id="3.90.870.10">
    <property type="entry name" value="DHBP synthase"/>
    <property type="match status" value="1"/>
</dbReference>
<evidence type="ECO:0000259" key="1">
    <source>
        <dbReference type="PROSITE" id="PS51163"/>
    </source>
</evidence>
<dbReference type="PANTHER" id="PTHR42828:SF3">
    <property type="entry name" value="THREONYLCARBAMOYL-AMP SYNTHASE"/>
    <property type="match status" value="1"/>
</dbReference>
<dbReference type="Proteomes" id="UP000823637">
    <property type="component" value="Unassembled WGS sequence"/>
</dbReference>
<accession>A0A9D9EG02</accession>
<dbReference type="PROSITE" id="PS51163">
    <property type="entry name" value="YRDC"/>
    <property type="match status" value="1"/>
</dbReference>
<reference evidence="2" key="2">
    <citation type="journal article" date="2021" name="PeerJ">
        <title>Extensive microbial diversity within the chicken gut microbiome revealed by metagenomics and culture.</title>
        <authorList>
            <person name="Gilroy R."/>
            <person name="Ravi A."/>
            <person name="Getino M."/>
            <person name="Pursley I."/>
            <person name="Horton D.L."/>
            <person name="Alikhan N.F."/>
            <person name="Baker D."/>
            <person name="Gharbi K."/>
            <person name="Hall N."/>
            <person name="Watson M."/>
            <person name="Adriaenssens E.M."/>
            <person name="Foster-Nyarko E."/>
            <person name="Jarju S."/>
            <person name="Secka A."/>
            <person name="Antonio M."/>
            <person name="Oren A."/>
            <person name="Chaudhuri R.R."/>
            <person name="La Ragione R."/>
            <person name="Hildebrand F."/>
            <person name="Pallen M.J."/>
        </authorList>
    </citation>
    <scope>NUCLEOTIDE SEQUENCE</scope>
    <source>
        <strain evidence="2">D3-1215</strain>
    </source>
</reference>
<dbReference type="PANTHER" id="PTHR42828">
    <property type="entry name" value="DHBP SYNTHASE RIBB-LIKE ALPHA/BETA DOMAIN-CONTAINING PROTEIN"/>
    <property type="match status" value="1"/>
</dbReference>
<dbReference type="InterPro" id="IPR052532">
    <property type="entry name" value="SUA5_domain"/>
</dbReference>
<dbReference type="GO" id="GO:0003725">
    <property type="term" value="F:double-stranded RNA binding"/>
    <property type="evidence" value="ECO:0007669"/>
    <property type="project" value="InterPro"/>
</dbReference>
<protein>
    <submittedName>
        <fullName evidence="2">Threonylcarbamoyl-AMP synthase</fullName>
    </submittedName>
</protein>
<organism evidence="2 3">
    <name type="scientific">Candidatus Enterocola intestinipullorum</name>
    <dbReference type="NCBI Taxonomy" id="2840783"/>
    <lineage>
        <taxon>Bacteria</taxon>
        <taxon>Pseudomonadati</taxon>
        <taxon>Bacteroidota</taxon>
        <taxon>Bacteroidia</taxon>
        <taxon>Bacteroidales</taxon>
        <taxon>Candidatus Enterocola</taxon>
    </lineage>
</organism>